<dbReference type="EMBL" id="QUNS01000001">
    <property type="protein sequence ID" value="REH56783.1"/>
    <property type="molecule type" value="Genomic_DNA"/>
</dbReference>
<reference evidence="1 2" key="1">
    <citation type="submission" date="2018-08" db="EMBL/GenBank/DDBJ databases">
        <title>Genomic Encyclopedia of Type Strains, Phase IV (KMG-IV): sequencing the most valuable type-strain genomes for metagenomic binning, comparative biology and taxonomic classification.</title>
        <authorList>
            <person name="Goeker M."/>
        </authorList>
    </citation>
    <scope>NUCLEOTIDE SEQUENCE [LARGE SCALE GENOMIC DNA]</scope>
    <source>
        <strain evidence="1 2">DSM 18841</strain>
    </source>
</reference>
<sequence length="336" mass="38186">MEGLFIYLNLMGERITYLLFLVLSIITKLSAQETLPIYADYLSDNVYLLHPAAAGIGDCGKIRLTARQQWLGVDNAPALQTASFHTKLGEYSNTGLGVILFNDKNGYHSQKGVQGTYAYHIDMGNENLFNQLSFGLSFSVVQNERDQRNFVNDPTVSQVIESDFYFNADFGMAYHKNGLSSYFTVKNIFLSAKNNLNPDFESYNLRNYILGGGYFFGDKEKLQFEPSFMFQYKEQTEEKIADINFKVYKTLNETQLWAALSYRRSFGGNVFGDSQYITPIVGVNYKKWMFAYTYTQQTGDVVFSNGGFHQLSLGVNLFCRKRRAAACPNINGSFTY</sequence>
<proteinExistence type="predicted"/>
<dbReference type="Pfam" id="PF11751">
    <property type="entry name" value="PorP_SprF"/>
    <property type="match status" value="1"/>
</dbReference>
<dbReference type="AlphaFoldDB" id="A0A3E0IDT3"/>
<comment type="caution">
    <text evidence="1">The sequence shown here is derived from an EMBL/GenBank/DDBJ whole genome shotgun (WGS) entry which is preliminary data.</text>
</comment>
<organism evidence="1 2">
    <name type="scientific">Tenacibaculum gallaicum</name>
    <dbReference type="NCBI Taxonomy" id="561505"/>
    <lineage>
        <taxon>Bacteria</taxon>
        <taxon>Pseudomonadati</taxon>
        <taxon>Bacteroidota</taxon>
        <taxon>Flavobacteriia</taxon>
        <taxon>Flavobacteriales</taxon>
        <taxon>Flavobacteriaceae</taxon>
        <taxon>Tenacibaculum</taxon>
    </lineage>
</organism>
<name>A0A3E0IDT3_9FLAO</name>
<keyword evidence="2" id="KW-1185">Reference proteome</keyword>
<dbReference type="InterPro" id="IPR019861">
    <property type="entry name" value="PorP/SprF_Bacteroidetes"/>
</dbReference>
<gene>
    <name evidence="1" type="ORF">C7448_101829</name>
</gene>
<accession>A0A3E0IDT3</accession>
<protein>
    <submittedName>
        <fullName evidence="1">Type IX secretion system PorP/SprF family membrane protein</fullName>
    </submittedName>
</protein>
<evidence type="ECO:0000313" key="2">
    <source>
        <dbReference type="Proteomes" id="UP000256884"/>
    </source>
</evidence>
<dbReference type="Proteomes" id="UP000256884">
    <property type="component" value="Unassembled WGS sequence"/>
</dbReference>
<evidence type="ECO:0000313" key="1">
    <source>
        <dbReference type="EMBL" id="REH56783.1"/>
    </source>
</evidence>
<dbReference type="NCBIfam" id="TIGR03519">
    <property type="entry name" value="T9SS_PorP_fam"/>
    <property type="match status" value="1"/>
</dbReference>